<name>A0A3S0CTZ8_9BACL</name>
<keyword evidence="3" id="KW-1185">Reference proteome</keyword>
<dbReference type="Gene3D" id="3.40.190.10">
    <property type="entry name" value="Periplasmic binding protein-like II"/>
    <property type="match status" value="2"/>
</dbReference>
<dbReference type="PANTHER" id="PTHR43649">
    <property type="entry name" value="ARABINOSE-BINDING PROTEIN-RELATED"/>
    <property type="match status" value="1"/>
</dbReference>
<sequence>MVRKTLTWSLTAALGLSMTLTGCSSSSSSSTNSAGATTAATETAKATDAASAQPAKKVTIKMMHLWPAGNSATQNKIVNDIIKEYQTLNPNVTIEQEVLENEQYKNKMKVLSTSNALPDVGFTWAAGYMDPYVKGDMFAPLDDLLQGDLKDKFVKGTTDAYAFGGKTYGLPVELNIVPVYYNKAIFAKYNLSPPKTYDEFKNIVKTLSAGGVAPIALGNKDRWTGSLWYMYLADRIGGPETLKKAIDRTGSFNDPSLVRAASEISQLVDMNAFNKGFNGLGNDEGKAEFMNSKAAMYMMGTWELPNYTTNKDVPQAFKDQIGFFKFPTVDGGKGNMDSWVGGPGVGLFVANNSKVKEESKKFVSFFVQKWGEHAITEAGVIPATKVDTSKVNLPKMYIDLLNELNKASNITLFADVQMKPASAEVHLNMIQALFGKAVTPEVFAKNHEDALAKEAK</sequence>
<evidence type="ECO:0000313" key="2">
    <source>
        <dbReference type="EMBL" id="RTE08584.1"/>
    </source>
</evidence>
<dbReference type="EMBL" id="RXHU01000047">
    <property type="protein sequence ID" value="RTE08584.1"/>
    <property type="molecule type" value="Genomic_DNA"/>
</dbReference>
<dbReference type="InterPro" id="IPR006059">
    <property type="entry name" value="SBP"/>
</dbReference>
<dbReference type="PANTHER" id="PTHR43649:SF14">
    <property type="entry name" value="BLR3389 PROTEIN"/>
    <property type="match status" value="1"/>
</dbReference>
<dbReference type="PROSITE" id="PS51257">
    <property type="entry name" value="PROKAR_LIPOPROTEIN"/>
    <property type="match status" value="1"/>
</dbReference>
<keyword evidence="1" id="KW-0732">Signal</keyword>
<dbReference type="Pfam" id="PF01547">
    <property type="entry name" value="SBP_bac_1"/>
    <property type="match status" value="1"/>
</dbReference>
<dbReference type="AlphaFoldDB" id="A0A3S0CTZ8"/>
<feature type="signal peptide" evidence="1">
    <location>
        <begin position="1"/>
        <end position="24"/>
    </location>
</feature>
<dbReference type="Proteomes" id="UP000276128">
    <property type="component" value="Unassembled WGS sequence"/>
</dbReference>
<reference evidence="2 3" key="1">
    <citation type="submission" date="2018-12" db="EMBL/GenBank/DDBJ databases">
        <title>Bacillus ochoae sp. nov., Paenibacillus whitsoniae sp. nov., Paenibacillus spiritus sp. nov. Isolated from the Mars Exploration Rover during spacecraft assembly.</title>
        <authorList>
            <person name="Seuylemezian A."/>
            <person name="Vaishampayan P."/>
        </authorList>
    </citation>
    <scope>NUCLEOTIDE SEQUENCE [LARGE SCALE GENOMIC DNA]</scope>
    <source>
        <strain evidence="2 3">MER 54</strain>
    </source>
</reference>
<organism evidence="2 3">
    <name type="scientific">Paenibacillus whitsoniae</name>
    <dbReference type="NCBI Taxonomy" id="2496558"/>
    <lineage>
        <taxon>Bacteria</taxon>
        <taxon>Bacillati</taxon>
        <taxon>Bacillota</taxon>
        <taxon>Bacilli</taxon>
        <taxon>Bacillales</taxon>
        <taxon>Paenibacillaceae</taxon>
        <taxon>Paenibacillus</taxon>
    </lineage>
</organism>
<accession>A0A3S0CTZ8</accession>
<dbReference type="RefSeq" id="WP_126142381.1">
    <property type="nucleotide sequence ID" value="NZ_RXHU01000047.1"/>
</dbReference>
<protein>
    <submittedName>
        <fullName evidence="2">Extracellular solute-binding protein</fullName>
    </submittedName>
</protein>
<evidence type="ECO:0000313" key="3">
    <source>
        <dbReference type="Proteomes" id="UP000276128"/>
    </source>
</evidence>
<gene>
    <name evidence="2" type="ORF">EJQ19_16715</name>
</gene>
<dbReference type="OrthoDB" id="9798191at2"/>
<dbReference type="SUPFAM" id="SSF53850">
    <property type="entry name" value="Periplasmic binding protein-like II"/>
    <property type="match status" value="1"/>
</dbReference>
<proteinExistence type="predicted"/>
<comment type="caution">
    <text evidence="2">The sequence shown here is derived from an EMBL/GenBank/DDBJ whole genome shotgun (WGS) entry which is preliminary data.</text>
</comment>
<dbReference type="InterPro" id="IPR050490">
    <property type="entry name" value="Bact_solute-bd_prot1"/>
</dbReference>
<evidence type="ECO:0000256" key="1">
    <source>
        <dbReference type="SAM" id="SignalP"/>
    </source>
</evidence>
<feature type="chain" id="PRO_5039355688" evidence="1">
    <location>
        <begin position="25"/>
        <end position="456"/>
    </location>
</feature>